<organism evidence="2">
    <name type="scientific">Phallusia mammillata</name>
    <dbReference type="NCBI Taxonomy" id="59560"/>
    <lineage>
        <taxon>Eukaryota</taxon>
        <taxon>Metazoa</taxon>
        <taxon>Chordata</taxon>
        <taxon>Tunicata</taxon>
        <taxon>Ascidiacea</taxon>
        <taxon>Phlebobranchia</taxon>
        <taxon>Ascidiidae</taxon>
        <taxon>Phallusia</taxon>
    </lineage>
</organism>
<name>A0A6F9DPR6_9ASCI</name>
<proteinExistence type="evidence at transcript level"/>
<feature type="region of interest" description="Disordered" evidence="1">
    <location>
        <begin position="185"/>
        <end position="212"/>
    </location>
</feature>
<evidence type="ECO:0000313" key="2">
    <source>
        <dbReference type="EMBL" id="CAB3265434.1"/>
    </source>
</evidence>
<accession>A0A6F9DPR6</accession>
<sequence>MMSYRDPSYLAASLSSDEDDDDVIYLPALTASAGAEDQEDIPFPFSPTIHWPIPSAKSRKLVSRASTESLGNFSAPSGESEAAFHFHQSHGVRRIRSLGPGDKTQVGRLRQRRAAVSAATSIDQPGVNESTLEEGIAIDQFGMPMKKNTMRITARFIGSLQKHSAQKSKAERVAKAAALATYLSNPRSKESDGGVLCDPCSDDASNDKVSYI</sequence>
<evidence type="ECO:0000256" key="1">
    <source>
        <dbReference type="SAM" id="MobiDB-lite"/>
    </source>
</evidence>
<gene>
    <name evidence="2" type="primary">Rap1gap-002</name>
</gene>
<dbReference type="EMBL" id="LR789572">
    <property type="protein sequence ID" value="CAB3265434.1"/>
    <property type="molecule type" value="mRNA"/>
</dbReference>
<protein>
    <submittedName>
        <fullName evidence="2">Rap1 GTPase-activating protein 1</fullName>
    </submittedName>
</protein>
<dbReference type="AlphaFoldDB" id="A0A6F9DPR6"/>
<reference evidence="2" key="1">
    <citation type="submission" date="2020-04" db="EMBL/GenBank/DDBJ databases">
        <authorList>
            <person name="Neveu A P."/>
        </authorList>
    </citation>
    <scope>NUCLEOTIDE SEQUENCE</scope>
    <source>
        <tissue evidence="2">Whole embryo</tissue>
    </source>
</reference>